<sequence>MLRAQDGIGMLPLMSWMSGLATGIALLIGCGIVAAMFMIIRLSTSDSDKHKELREFVETLFGTPAHLRPDAAKTAESETAAASVSASREAFTEPCPACAHHVTERDVDCPSCGLRLQ</sequence>
<reference evidence="2 3" key="1">
    <citation type="submission" date="2020-08" db="EMBL/GenBank/DDBJ databases">
        <title>Genomic Encyclopedia of Type Strains, Phase III (KMG-III): the genomes of soil and plant-associated and newly described type strains.</title>
        <authorList>
            <person name="Whitman W."/>
        </authorList>
    </citation>
    <scope>NUCLEOTIDE SEQUENCE [LARGE SCALE GENOMIC DNA]</scope>
    <source>
        <strain evidence="2 3">CECT 5862</strain>
    </source>
</reference>
<protein>
    <submittedName>
        <fullName evidence="2">Uncharacterized protein</fullName>
    </submittedName>
</protein>
<comment type="caution">
    <text evidence="2">The sequence shown here is derived from an EMBL/GenBank/DDBJ whole genome shotgun (WGS) entry which is preliminary data.</text>
</comment>
<keyword evidence="1" id="KW-0472">Membrane</keyword>
<dbReference type="PROSITE" id="PS51257">
    <property type="entry name" value="PROKAR_LIPOPROTEIN"/>
    <property type="match status" value="1"/>
</dbReference>
<organism evidence="2 3">
    <name type="scientific">Paenibacillus phyllosphaerae</name>
    <dbReference type="NCBI Taxonomy" id="274593"/>
    <lineage>
        <taxon>Bacteria</taxon>
        <taxon>Bacillati</taxon>
        <taxon>Bacillota</taxon>
        <taxon>Bacilli</taxon>
        <taxon>Bacillales</taxon>
        <taxon>Paenibacillaceae</taxon>
        <taxon>Paenibacillus</taxon>
    </lineage>
</organism>
<keyword evidence="1" id="KW-0812">Transmembrane</keyword>
<feature type="transmembrane region" description="Helical" evidence="1">
    <location>
        <begin position="20"/>
        <end position="40"/>
    </location>
</feature>
<dbReference type="Proteomes" id="UP000570361">
    <property type="component" value="Unassembled WGS sequence"/>
</dbReference>
<accession>A0A7W5B200</accession>
<proteinExistence type="predicted"/>
<dbReference type="EMBL" id="JACHXK010000013">
    <property type="protein sequence ID" value="MBB3112674.1"/>
    <property type="molecule type" value="Genomic_DNA"/>
</dbReference>
<dbReference type="AlphaFoldDB" id="A0A7W5B200"/>
<keyword evidence="1" id="KW-1133">Transmembrane helix</keyword>
<evidence type="ECO:0000313" key="2">
    <source>
        <dbReference type="EMBL" id="MBB3112674.1"/>
    </source>
</evidence>
<gene>
    <name evidence="2" type="ORF">FHS18_004775</name>
</gene>
<evidence type="ECO:0000256" key="1">
    <source>
        <dbReference type="SAM" id="Phobius"/>
    </source>
</evidence>
<dbReference type="RefSeq" id="WP_183602783.1">
    <property type="nucleotide sequence ID" value="NZ_JACHXK010000013.1"/>
</dbReference>
<keyword evidence="3" id="KW-1185">Reference proteome</keyword>
<evidence type="ECO:0000313" key="3">
    <source>
        <dbReference type="Proteomes" id="UP000570361"/>
    </source>
</evidence>
<name>A0A7W5B200_9BACL</name>